<dbReference type="GO" id="GO:0005886">
    <property type="term" value="C:plasma membrane"/>
    <property type="evidence" value="ECO:0007669"/>
    <property type="project" value="UniProtKB-SubCell"/>
</dbReference>
<proteinExistence type="predicted"/>
<name>A0A9X2I116_9GAMM</name>
<evidence type="ECO:0000256" key="1">
    <source>
        <dbReference type="ARBA" id="ARBA00004651"/>
    </source>
</evidence>
<dbReference type="GO" id="GO:0044038">
    <property type="term" value="P:cell wall macromolecule biosynthetic process"/>
    <property type="evidence" value="ECO:0007669"/>
    <property type="project" value="TreeGrafter"/>
</dbReference>
<keyword evidence="6 8" id="KW-0472">Membrane</keyword>
<feature type="transmembrane region" description="Helical" evidence="8">
    <location>
        <begin position="6"/>
        <end position="26"/>
    </location>
</feature>
<dbReference type="Pfam" id="PF00953">
    <property type="entry name" value="Glycos_transf_4"/>
    <property type="match status" value="1"/>
</dbReference>
<dbReference type="GO" id="GO:0009103">
    <property type="term" value="P:lipopolysaccharide biosynthetic process"/>
    <property type="evidence" value="ECO:0007669"/>
    <property type="project" value="TreeGrafter"/>
</dbReference>
<dbReference type="GO" id="GO:0046872">
    <property type="term" value="F:metal ion binding"/>
    <property type="evidence" value="ECO:0007669"/>
    <property type="project" value="UniProtKB-KW"/>
</dbReference>
<keyword evidence="10" id="KW-1185">Reference proteome</keyword>
<dbReference type="GO" id="GO:0071555">
    <property type="term" value="P:cell wall organization"/>
    <property type="evidence" value="ECO:0007669"/>
    <property type="project" value="TreeGrafter"/>
</dbReference>
<feature type="transmembrane region" description="Helical" evidence="8">
    <location>
        <begin position="70"/>
        <end position="89"/>
    </location>
</feature>
<feature type="transmembrane region" description="Helical" evidence="8">
    <location>
        <begin position="130"/>
        <end position="149"/>
    </location>
</feature>
<gene>
    <name evidence="9" type="ORF">M6D89_03540</name>
</gene>
<feature type="transmembrane region" description="Helical" evidence="8">
    <location>
        <begin position="312"/>
        <end position="330"/>
    </location>
</feature>
<evidence type="ECO:0000256" key="5">
    <source>
        <dbReference type="ARBA" id="ARBA00022989"/>
    </source>
</evidence>
<evidence type="ECO:0000313" key="9">
    <source>
        <dbReference type="EMBL" id="MCP8898370.1"/>
    </source>
</evidence>
<feature type="transmembrane region" description="Helical" evidence="8">
    <location>
        <begin position="240"/>
        <end position="259"/>
    </location>
</feature>
<comment type="subcellular location">
    <subcellularLocation>
        <location evidence="1">Cell membrane</location>
        <topology evidence="1">Multi-pass membrane protein</topology>
    </subcellularLocation>
</comment>
<dbReference type="PANTHER" id="PTHR22926">
    <property type="entry name" value="PHOSPHO-N-ACETYLMURAMOYL-PENTAPEPTIDE-TRANSFERASE"/>
    <property type="match status" value="1"/>
</dbReference>
<feature type="transmembrane region" description="Helical" evidence="8">
    <location>
        <begin position="156"/>
        <end position="172"/>
    </location>
</feature>
<reference evidence="9" key="1">
    <citation type="submission" date="2022-05" db="EMBL/GenBank/DDBJ databases">
        <authorList>
            <person name="Sun H.-N."/>
        </authorList>
    </citation>
    <scope>NUCLEOTIDE SEQUENCE</scope>
    <source>
        <strain evidence="9">HB14</strain>
    </source>
</reference>
<keyword evidence="7" id="KW-0479">Metal-binding</keyword>
<reference evidence="9" key="2">
    <citation type="submission" date="2023-01" db="EMBL/GenBank/DDBJ databases">
        <title>Gilvimarinus xylanilyticus HB14 isolated from Caulerpa lentillifera aquaculture base in Hainan, China.</title>
        <authorList>
            <person name="Zhang Y.-J."/>
        </authorList>
    </citation>
    <scope>NUCLEOTIDE SEQUENCE</scope>
    <source>
        <strain evidence="9">HB14</strain>
    </source>
</reference>
<feature type="transmembrane region" description="Helical" evidence="8">
    <location>
        <begin position="184"/>
        <end position="202"/>
    </location>
</feature>
<evidence type="ECO:0000256" key="6">
    <source>
        <dbReference type="ARBA" id="ARBA00023136"/>
    </source>
</evidence>
<dbReference type="PANTHER" id="PTHR22926:SF3">
    <property type="entry name" value="UNDECAPRENYL-PHOSPHATE ALPHA-N-ACETYLGLUCOSAMINYL 1-PHOSPHATE TRANSFERASE"/>
    <property type="match status" value="1"/>
</dbReference>
<evidence type="ECO:0000256" key="3">
    <source>
        <dbReference type="ARBA" id="ARBA00022679"/>
    </source>
</evidence>
<evidence type="ECO:0000256" key="4">
    <source>
        <dbReference type="ARBA" id="ARBA00022692"/>
    </source>
</evidence>
<sequence>MILALQLIGAFFLAVALTYGLRGYALRANMLDHPGARSSHSEATPRGGGLSIVLVAVLAAFIFWGPGASFTDQLLVIVAMVLVAGVGWLDDRKHLPARYRLLVHLGAALLLVCSLWPAGVELLGVALPEWLWAICILLGVVWSINLFNFMDGINGIAGLQAVFVGLGLYALWCGHELGGIWQAEYWLVLAVASAGFLVFNFPRARVFMGDGCSGFLGMMLALGIVSLLSVSWSLFIAGVILHGVFIIDATYTLGLRLLLKENLSQAHRKHGYQKASRSLRSHTKVSLTIAGVNVLWLAPCSAAVALGFVNPLLGLIVAFAPLVGIARALGAGRDDVQSLT</sequence>
<feature type="transmembrane region" description="Helical" evidence="8">
    <location>
        <begin position="47"/>
        <end position="64"/>
    </location>
</feature>
<accession>A0A9X2I116</accession>
<evidence type="ECO:0000256" key="8">
    <source>
        <dbReference type="SAM" id="Phobius"/>
    </source>
</evidence>
<keyword evidence="3" id="KW-0808">Transferase</keyword>
<evidence type="ECO:0000256" key="7">
    <source>
        <dbReference type="PIRSR" id="PIRSR600715-1"/>
    </source>
</evidence>
<feature type="transmembrane region" description="Helical" evidence="8">
    <location>
        <begin position="101"/>
        <end position="118"/>
    </location>
</feature>
<dbReference type="CDD" id="cd06854">
    <property type="entry name" value="GT_WbpL_WbcO_like"/>
    <property type="match status" value="1"/>
</dbReference>
<feature type="transmembrane region" description="Helical" evidence="8">
    <location>
        <begin position="285"/>
        <end position="306"/>
    </location>
</feature>
<dbReference type="InterPro" id="IPR000715">
    <property type="entry name" value="Glycosyl_transferase_4"/>
</dbReference>
<feature type="transmembrane region" description="Helical" evidence="8">
    <location>
        <begin position="214"/>
        <end position="234"/>
    </location>
</feature>
<dbReference type="RefSeq" id="WP_253966649.1">
    <property type="nucleotide sequence ID" value="NZ_JAMFTH010000001.1"/>
</dbReference>
<keyword evidence="7" id="KW-0460">Magnesium</keyword>
<evidence type="ECO:0000256" key="2">
    <source>
        <dbReference type="ARBA" id="ARBA00022475"/>
    </source>
</evidence>
<dbReference type="GO" id="GO:0016780">
    <property type="term" value="F:phosphotransferase activity, for other substituted phosphate groups"/>
    <property type="evidence" value="ECO:0007669"/>
    <property type="project" value="InterPro"/>
</dbReference>
<feature type="binding site" evidence="7">
    <location>
        <position position="148"/>
    </location>
    <ligand>
        <name>Mg(2+)</name>
        <dbReference type="ChEBI" id="CHEBI:18420"/>
    </ligand>
</feature>
<keyword evidence="4 8" id="KW-0812">Transmembrane</keyword>
<evidence type="ECO:0000313" key="10">
    <source>
        <dbReference type="Proteomes" id="UP001139319"/>
    </source>
</evidence>
<feature type="binding site" evidence="7">
    <location>
        <position position="210"/>
    </location>
    <ligand>
        <name>Mg(2+)</name>
        <dbReference type="ChEBI" id="CHEBI:18420"/>
    </ligand>
</feature>
<protein>
    <submittedName>
        <fullName evidence="9">Glycosyltransferase family 4 protein</fullName>
    </submittedName>
</protein>
<dbReference type="Proteomes" id="UP001139319">
    <property type="component" value="Unassembled WGS sequence"/>
</dbReference>
<dbReference type="EMBL" id="JAMFTH010000001">
    <property type="protein sequence ID" value="MCP8898370.1"/>
    <property type="molecule type" value="Genomic_DNA"/>
</dbReference>
<comment type="caution">
    <text evidence="9">The sequence shown here is derived from an EMBL/GenBank/DDBJ whole genome shotgun (WGS) entry which is preliminary data.</text>
</comment>
<dbReference type="AlphaFoldDB" id="A0A9X2I116"/>
<organism evidence="9 10">
    <name type="scientific">Gilvimarinus xylanilyticus</name>
    <dbReference type="NCBI Taxonomy" id="2944139"/>
    <lineage>
        <taxon>Bacteria</taxon>
        <taxon>Pseudomonadati</taxon>
        <taxon>Pseudomonadota</taxon>
        <taxon>Gammaproteobacteria</taxon>
        <taxon>Cellvibrionales</taxon>
        <taxon>Cellvibrionaceae</taxon>
        <taxon>Gilvimarinus</taxon>
    </lineage>
</organism>
<keyword evidence="5 8" id="KW-1133">Transmembrane helix</keyword>
<comment type="cofactor">
    <cofactor evidence="7">
        <name>Mg(2+)</name>
        <dbReference type="ChEBI" id="CHEBI:18420"/>
    </cofactor>
</comment>
<keyword evidence="2" id="KW-1003">Cell membrane</keyword>